<dbReference type="EMBL" id="GBRH01270381">
    <property type="protein sequence ID" value="JAD27514.1"/>
    <property type="molecule type" value="Transcribed_RNA"/>
</dbReference>
<proteinExistence type="predicted"/>
<accession>A0A0A8YM02</accession>
<name>A0A0A8YM02_ARUDO</name>
<organism evidence="1">
    <name type="scientific">Arundo donax</name>
    <name type="common">Giant reed</name>
    <name type="synonym">Donax arundinaceus</name>
    <dbReference type="NCBI Taxonomy" id="35708"/>
    <lineage>
        <taxon>Eukaryota</taxon>
        <taxon>Viridiplantae</taxon>
        <taxon>Streptophyta</taxon>
        <taxon>Embryophyta</taxon>
        <taxon>Tracheophyta</taxon>
        <taxon>Spermatophyta</taxon>
        <taxon>Magnoliopsida</taxon>
        <taxon>Liliopsida</taxon>
        <taxon>Poales</taxon>
        <taxon>Poaceae</taxon>
        <taxon>PACMAD clade</taxon>
        <taxon>Arundinoideae</taxon>
        <taxon>Arundineae</taxon>
        <taxon>Arundo</taxon>
    </lineage>
</organism>
<sequence length="19" mass="2459">MPWRRCFVCAFNLFVERRQ</sequence>
<reference evidence="1" key="2">
    <citation type="journal article" date="2015" name="Data Brief">
        <title>Shoot transcriptome of the giant reed, Arundo donax.</title>
        <authorList>
            <person name="Barrero R.A."/>
            <person name="Guerrero F.D."/>
            <person name="Moolhuijzen P."/>
            <person name="Goolsby J.A."/>
            <person name="Tidwell J."/>
            <person name="Bellgard S.E."/>
            <person name="Bellgard M.I."/>
        </authorList>
    </citation>
    <scope>NUCLEOTIDE SEQUENCE</scope>
    <source>
        <tissue evidence="1">Shoot tissue taken approximately 20 cm above the soil surface</tissue>
    </source>
</reference>
<protein>
    <submittedName>
        <fullName evidence="1">Uncharacterized protein</fullName>
    </submittedName>
</protein>
<dbReference type="AlphaFoldDB" id="A0A0A8YM02"/>
<reference evidence="1" key="1">
    <citation type="submission" date="2014-09" db="EMBL/GenBank/DDBJ databases">
        <authorList>
            <person name="Magalhaes I.L.F."/>
            <person name="Oliveira U."/>
            <person name="Santos F.R."/>
            <person name="Vidigal T.H.D.A."/>
            <person name="Brescovit A.D."/>
            <person name="Santos A.J."/>
        </authorList>
    </citation>
    <scope>NUCLEOTIDE SEQUENCE</scope>
    <source>
        <tissue evidence="1">Shoot tissue taken approximately 20 cm above the soil surface</tissue>
    </source>
</reference>
<evidence type="ECO:0000313" key="1">
    <source>
        <dbReference type="EMBL" id="JAD27514.1"/>
    </source>
</evidence>